<evidence type="ECO:0000313" key="2">
    <source>
        <dbReference type="EMBL" id="CAD5218106.1"/>
    </source>
</evidence>
<keyword evidence="3" id="KW-1185">Reference proteome</keyword>
<protein>
    <recommendedName>
        <fullName evidence="1">Glycine N-acyltransferase-like protein</fullName>
        <ecNumber evidence="1">2.3.1.-</ecNumber>
    </recommendedName>
</protein>
<dbReference type="GO" id="GO:0005739">
    <property type="term" value="C:mitochondrion"/>
    <property type="evidence" value="ECO:0007669"/>
    <property type="project" value="InterPro"/>
</dbReference>
<dbReference type="PANTHER" id="PTHR15298:SF1">
    <property type="entry name" value="GLYCINE N-ACYLTRANSFERASE-LIKE PROTEIN"/>
    <property type="match status" value="1"/>
</dbReference>
<sequence>MSVEKVERSEFPKILKELLLNPDYLFVTAGLKFHLDNILELELSFHLWRLKDGDRVVYCYVKRNEHKSLIHMESNCYEYGFCQKIADSFGETLFEFVNKADYVFAFAILQPLCGLLEEKFLEMGLKKSHPFLTMSDEDNVYYIKESSRKMLEEKLLEIPKGYKWSTLKPADAAEILSDQVYGKITSPKPYERTLSLLPSVAVYTEANELASYEFLDVSGMITSQYTRPIHRHQGIGSAVEWKLCQEAWKKTNLIPFKAVSKNRKRVIKLSDNSPLWTQRHDENGIPTTGKFFMYCKKEMPKIEFYEN</sequence>
<dbReference type="GO" id="GO:0047961">
    <property type="term" value="F:glycine N-acyltransferase activity"/>
    <property type="evidence" value="ECO:0007669"/>
    <property type="project" value="InterPro"/>
</dbReference>
<dbReference type="PANTHER" id="PTHR15298">
    <property type="entry name" value="L-COA N-ACYLTRANSFERASE-RELATED"/>
    <property type="match status" value="1"/>
</dbReference>
<dbReference type="EMBL" id="CAJFDH010000004">
    <property type="protein sequence ID" value="CAD5218106.1"/>
    <property type="molecule type" value="Genomic_DNA"/>
</dbReference>
<dbReference type="InterPro" id="IPR010313">
    <property type="entry name" value="Glycine_N-acyltransferase"/>
</dbReference>
<dbReference type="EMBL" id="CAJFCW020000004">
    <property type="protein sequence ID" value="CAG9109271.1"/>
    <property type="molecule type" value="Genomic_DNA"/>
</dbReference>
<keyword evidence="1" id="KW-0012">Acyltransferase</keyword>
<dbReference type="SUPFAM" id="SSF55729">
    <property type="entry name" value="Acyl-CoA N-acyltransferases (Nat)"/>
    <property type="match status" value="1"/>
</dbReference>
<dbReference type="Proteomes" id="UP000783686">
    <property type="component" value="Unassembled WGS sequence"/>
</dbReference>
<dbReference type="Proteomes" id="UP000614601">
    <property type="component" value="Unassembled WGS sequence"/>
</dbReference>
<dbReference type="InterPro" id="IPR016181">
    <property type="entry name" value="Acyl_CoA_acyltransferase"/>
</dbReference>
<dbReference type="EC" id="2.3.1.-" evidence="1"/>
<organism evidence="2 3">
    <name type="scientific">Bursaphelenchus okinawaensis</name>
    <dbReference type="NCBI Taxonomy" id="465554"/>
    <lineage>
        <taxon>Eukaryota</taxon>
        <taxon>Metazoa</taxon>
        <taxon>Ecdysozoa</taxon>
        <taxon>Nematoda</taxon>
        <taxon>Chromadorea</taxon>
        <taxon>Rhabditida</taxon>
        <taxon>Tylenchina</taxon>
        <taxon>Tylenchomorpha</taxon>
        <taxon>Aphelenchoidea</taxon>
        <taxon>Aphelenchoididae</taxon>
        <taxon>Bursaphelenchus</taxon>
    </lineage>
</organism>
<comment type="caution">
    <text evidence="2">The sequence shown here is derived from an EMBL/GenBank/DDBJ whole genome shotgun (WGS) entry which is preliminary data.</text>
</comment>
<evidence type="ECO:0000256" key="1">
    <source>
        <dbReference type="RuleBase" id="RU368002"/>
    </source>
</evidence>
<accession>A0A811KR25</accession>
<keyword evidence="1" id="KW-0808">Transferase</keyword>
<name>A0A811KR25_9BILA</name>
<dbReference type="Gene3D" id="3.40.630.30">
    <property type="match status" value="1"/>
</dbReference>
<proteinExistence type="inferred from homology"/>
<dbReference type="OrthoDB" id="5804845at2759"/>
<dbReference type="AlphaFoldDB" id="A0A811KR25"/>
<comment type="similarity">
    <text evidence="1">Belongs to the glycine N-acyltransferase family.</text>
</comment>
<gene>
    <name evidence="2" type="ORF">BOKJ2_LOCUS7316</name>
</gene>
<evidence type="ECO:0000313" key="3">
    <source>
        <dbReference type="Proteomes" id="UP000614601"/>
    </source>
</evidence>
<reference evidence="2" key="1">
    <citation type="submission" date="2020-09" db="EMBL/GenBank/DDBJ databases">
        <authorList>
            <person name="Kikuchi T."/>
        </authorList>
    </citation>
    <scope>NUCLEOTIDE SEQUENCE</scope>
    <source>
        <strain evidence="2">SH1</strain>
    </source>
</reference>